<dbReference type="InterPro" id="IPR025646">
    <property type="entry name" value="DUF4350"/>
</dbReference>
<name>A0A967AWP5_9FLAO</name>
<dbReference type="AlphaFoldDB" id="A0A967AWP5"/>
<dbReference type="RefSeq" id="WP_152575813.1">
    <property type="nucleotide sequence ID" value="NZ_VIKU02000007.1"/>
</dbReference>
<keyword evidence="4" id="KW-1185">Reference proteome</keyword>
<accession>A0A967AWP5</accession>
<feature type="domain" description="DUF4350" evidence="2">
    <location>
        <begin position="40"/>
        <end position="231"/>
    </location>
</feature>
<feature type="transmembrane region" description="Helical" evidence="1">
    <location>
        <begin position="7"/>
        <end position="24"/>
    </location>
</feature>
<proteinExistence type="predicted"/>
<evidence type="ECO:0000313" key="3">
    <source>
        <dbReference type="EMBL" id="NHF61312.1"/>
    </source>
</evidence>
<sequence>MRKKGGVYILIAVLTLGLLLLLQYNQPKKLNWFPSFVAQHKIPYGSYVFNTLVEELFPNTQQVTRPPYQYLNDHPDIKGTYFFANGSVAFAEAELNTLLEWTAEGNSLFIASSAFEPELLDTLGLDTQNLFMELNDDQGFGHRMVHPELHPEKEYPFLKDSYTPYFGEIDTSRTKILGMVKDFSGTSNQEYVNIVKQPFGKGTIILSTFPKAVTNYFILKNSNKDYTAGLLSYIDKKSTLYMDNYYKDGKAFYTSPMYIFLNNKALKWAYYLALIGALIYVLFEGKRKQRAIPIVRPLKNQTLAFTRTIADMYYEKQEQKPIAEHKIDYFLEYIRSHFYLGTIHREEDFYKNLASRSSHSVNEVKSLFEFFERLRNQQVVTDVELKKLNTSIEKFKKRADGRT</sequence>
<evidence type="ECO:0000313" key="4">
    <source>
        <dbReference type="Proteomes" id="UP000707206"/>
    </source>
</evidence>
<comment type="caution">
    <text evidence="3">The sequence shown here is derived from an EMBL/GenBank/DDBJ whole genome shotgun (WGS) entry which is preliminary data.</text>
</comment>
<organism evidence="3 4">
    <name type="scientific">Pelagihabitans pacificus</name>
    <dbReference type="NCBI Taxonomy" id="2696054"/>
    <lineage>
        <taxon>Bacteria</taxon>
        <taxon>Pseudomonadati</taxon>
        <taxon>Bacteroidota</taxon>
        <taxon>Flavobacteriia</taxon>
        <taxon>Flavobacteriales</taxon>
        <taxon>Flavobacteriaceae</taxon>
        <taxon>Pelagihabitans</taxon>
    </lineage>
</organism>
<dbReference type="EMBL" id="VIKU02000007">
    <property type="protein sequence ID" value="NHF61312.1"/>
    <property type="molecule type" value="Genomic_DNA"/>
</dbReference>
<keyword evidence="1" id="KW-1133">Transmembrane helix</keyword>
<reference evidence="3" key="2">
    <citation type="submission" date="2020-03" db="EMBL/GenBank/DDBJ databases">
        <title>Flavobacteriaceae bacterium strain TP-CH-4, a member of the family Flavobacteriaceae isolated from a deep-sea seamount.</title>
        <authorList>
            <person name="Zhang D.-C."/>
        </authorList>
    </citation>
    <scope>NUCLEOTIDE SEQUENCE</scope>
    <source>
        <strain evidence="3">TP-CH-4</strain>
    </source>
</reference>
<reference evidence="3" key="1">
    <citation type="submission" date="2019-07" db="EMBL/GenBank/DDBJ databases">
        <authorList>
            <person name="De-Chao Zhang Q."/>
        </authorList>
    </citation>
    <scope>NUCLEOTIDE SEQUENCE</scope>
    <source>
        <strain evidence="3">TP-CH-4</strain>
    </source>
</reference>
<evidence type="ECO:0000256" key="1">
    <source>
        <dbReference type="SAM" id="Phobius"/>
    </source>
</evidence>
<dbReference type="Pfam" id="PF14258">
    <property type="entry name" value="DUF4350"/>
    <property type="match status" value="1"/>
</dbReference>
<keyword evidence="1" id="KW-0812">Transmembrane</keyword>
<keyword evidence="1" id="KW-0472">Membrane</keyword>
<evidence type="ECO:0000259" key="2">
    <source>
        <dbReference type="Pfam" id="PF14258"/>
    </source>
</evidence>
<dbReference type="Proteomes" id="UP000707206">
    <property type="component" value="Unassembled WGS sequence"/>
</dbReference>
<gene>
    <name evidence="3" type="ORF">FK220_018305</name>
</gene>
<feature type="transmembrane region" description="Helical" evidence="1">
    <location>
        <begin position="265"/>
        <end position="283"/>
    </location>
</feature>
<protein>
    <submittedName>
        <fullName evidence="3">DUF4350 domain-containing protein</fullName>
    </submittedName>
</protein>